<reference evidence="2" key="1">
    <citation type="submission" date="2018-05" db="EMBL/GenBank/DDBJ databases">
        <authorList>
            <person name="Lanie J.A."/>
            <person name="Ng W.-L."/>
            <person name="Kazmierczak K.M."/>
            <person name="Andrzejewski T.M."/>
            <person name="Davidsen T.M."/>
            <person name="Wayne K.J."/>
            <person name="Tettelin H."/>
            <person name="Glass J.I."/>
            <person name="Rusch D."/>
            <person name="Podicherti R."/>
            <person name="Tsui H.-C.T."/>
            <person name="Winkler M.E."/>
        </authorList>
    </citation>
    <scope>NUCLEOTIDE SEQUENCE</scope>
</reference>
<sequence length="101" mass="10525">MNIHEYQSKAILKKYGVAVPRGGLANSAGIAGEIAQELGGGSWVVKAQIHAGGRGKGGGVRTCKSIPEVVAAAKKMIGMTLITHQTGAQVKKVRKIYVEQA</sequence>
<evidence type="ECO:0000259" key="1">
    <source>
        <dbReference type="Pfam" id="PF08442"/>
    </source>
</evidence>
<dbReference type="InterPro" id="IPR013815">
    <property type="entry name" value="ATP_grasp_subdomain_1"/>
</dbReference>
<feature type="non-terminal residue" evidence="2">
    <location>
        <position position="101"/>
    </location>
</feature>
<dbReference type="PANTHER" id="PTHR11815">
    <property type="entry name" value="SUCCINYL-COA SYNTHETASE BETA CHAIN"/>
    <property type="match status" value="1"/>
</dbReference>
<dbReference type="PANTHER" id="PTHR11815:SF10">
    <property type="entry name" value="SUCCINATE--COA LIGASE [GDP-FORMING] SUBUNIT BETA, MITOCHONDRIAL"/>
    <property type="match status" value="1"/>
</dbReference>
<protein>
    <recommendedName>
        <fullName evidence="1">ATP-grasp fold succinyl-CoA synthetase-type domain-containing protein</fullName>
    </recommendedName>
</protein>
<dbReference type="SUPFAM" id="SSF56059">
    <property type="entry name" value="Glutathione synthetase ATP-binding domain-like"/>
    <property type="match status" value="1"/>
</dbReference>
<dbReference type="Pfam" id="PF08442">
    <property type="entry name" value="ATP-grasp_2"/>
    <property type="match status" value="1"/>
</dbReference>
<proteinExistence type="predicted"/>
<dbReference type="GO" id="GO:0042709">
    <property type="term" value="C:succinate-CoA ligase complex"/>
    <property type="evidence" value="ECO:0007669"/>
    <property type="project" value="TreeGrafter"/>
</dbReference>
<name>A0A383BBG2_9ZZZZ</name>
<gene>
    <name evidence="2" type="ORF">METZ01_LOCUS469632</name>
</gene>
<dbReference type="InterPro" id="IPR013650">
    <property type="entry name" value="ATP-grasp_succ-CoA_synth-type"/>
</dbReference>
<dbReference type="GO" id="GO:0004775">
    <property type="term" value="F:succinate-CoA ligase (ADP-forming) activity"/>
    <property type="evidence" value="ECO:0007669"/>
    <property type="project" value="TreeGrafter"/>
</dbReference>
<dbReference type="Gene3D" id="3.30.470.20">
    <property type="entry name" value="ATP-grasp fold, B domain"/>
    <property type="match status" value="1"/>
</dbReference>
<organism evidence="2">
    <name type="scientific">marine metagenome</name>
    <dbReference type="NCBI Taxonomy" id="408172"/>
    <lineage>
        <taxon>unclassified sequences</taxon>
        <taxon>metagenomes</taxon>
        <taxon>ecological metagenomes</taxon>
    </lineage>
</organism>
<accession>A0A383BBG2</accession>
<dbReference type="FunFam" id="3.30.1490.20:FF:000002">
    <property type="entry name" value="Succinate--CoA ligase [ADP-forming] subunit beta"/>
    <property type="match status" value="1"/>
</dbReference>
<dbReference type="GO" id="GO:0005524">
    <property type="term" value="F:ATP binding"/>
    <property type="evidence" value="ECO:0007669"/>
    <property type="project" value="InterPro"/>
</dbReference>
<dbReference type="AlphaFoldDB" id="A0A383BBG2"/>
<evidence type="ECO:0000313" key="2">
    <source>
        <dbReference type="EMBL" id="SVE16778.1"/>
    </source>
</evidence>
<dbReference type="GO" id="GO:0006104">
    <property type="term" value="P:succinyl-CoA metabolic process"/>
    <property type="evidence" value="ECO:0007669"/>
    <property type="project" value="TreeGrafter"/>
</dbReference>
<dbReference type="EMBL" id="UINC01198699">
    <property type="protein sequence ID" value="SVE16778.1"/>
    <property type="molecule type" value="Genomic_DNA"/>
</dbReference>
<dbReference type="Gene3D" id="3.30.1490.20">
    <property type="entry name" value="ATP-grasp fold, A domain"/>
    <property type="match status" value="1"/>
</dbReference>
<feature type="domain" description="ATP-grasp fold succinyl-CoA synthetase-type" evidence="1">
    <location>
        <begin position="2"/>
        <end position="100"/>
    </location>
</feature>
<dbReference type="GO" id="GO:0006099">
    <property type="term" value="P:tricarboxylic acid cycle"/>
    <property type="evidence" value="ECO:0007669"/>
    <property type="project" value="TreeGrafter"/>
</dbReference>